<evidence type="ECO:0000256" key="2">
    <source>
        <dbReference type="SAM" id="Phobius"/>
    </source>
</evidence>
<evidence type="ECO:0000313" key="3">
    <source>
        <dbReference type="EMBL" id="CAH2232794.1"/>
    </source>
</evidence>
<gene>
    <name evidence="3" type="primary">jg16577</name>
    <name evidence="3" type="ORF">PAEG_LOCUS10992</name>
</gene>
<name>A0A8S4R7V1_9NEOP</name>
<dbReference type="Proteomes" id="UP000838756">
    <property type="component" value="Unassembled WGS sequence"/>
</dbReference>
<evidence type="ECO:0000256" key="1">
    <source>
        <dbReference type="SAM" id="MobiDB-lite"/>
    </source>
</evidence>
<accession>A0A8S4R7V1</accession>
<keyword evidence="4" id="KW-1185">Reference proteome</keyword>
<dbReference type="EMBL" id="CAKXAJ010024920">
    <property type="protein sequence ID" value="CAH2232794.1"/>
    <property type="molecule type" value="Genomic_DNA"/>
</dbReference>
<comment type="caution">
    <text evidence="3">The sequence shown here is derived from an EMBL/GenBank/DDBJ whole genome shotgun (WGS) entry which is preliminary data.</text>
</comment>
<evidence type="ECO:0000313" key="4">
    <source>
        <dbReference type="Proteomes" id="UP000838756"/>
    </source>
</evidence>
<feature type="transmembrane region" description="Helical" evidence="2">
    <location>
        <begin position="40"/>
        <end position="65"/>
    </location>
</feature>
<proteinExistence type="predicted"/>
<feature type="region of interest" description="Disordered" evidence="1">
    <location>
        <begin position="142"/>
        <end position="186"/>
    </location>
</feature>
<feature type="compositionally biased region" description="Polar residues" evidence="1">
    <location>
        <begin position="142"/>
        <end position="158"/>
    </location>
</feature>
<organism evidence="3 4">
    <name type="scientific">Pararge aegeria aegeria</name>
    <dbReference type="NCBI Taxonomy" id="348720"/>
    <lineage>
        <taxon>Eukaryota</taxon>
        <taxon>Metazoa</taxon>
        <taxon>Ecdysozoa</taxon>
        <taxon>Arthropoda</taxon>
        <taxon>Hexapoda</taxon>
        <taxon>Insecta</taxon>
        <taxon>Pterygota</taxon>
        <taxon>Neoptera</taxon>
        <taxon>Endopterygota</taxon>
        <taxon>Lepidoptera</taxon>
        <taxon>Glossata</taxon>
        <taxon>Ditrysia</taxon>
        <taxon>Papilionoidea</taxon>
        <taxon>Nymphalidae</taxon>
        <taxon>Satyrinae</taxon>
        <taxon>Satyrini</taxon>
        <taxon>Parargina</taxon>
        <taxon>Pararge</taxon>
    </lineage>
</organism>
<reference evidence="3" key="1">
    <citation type="submission" date="2022-03" db="EMBL/GenBank/DDBJ databases">
        <authorList>
            <person name="Lindestad O."/>
        </authorList>
    </citation>
    <scope>NUCLEOTIDE SEQUENCE</scope>
</reference>
<keyword evidence="2" id="KW-1133">Transmembrane helix</keyword>
<keyword evidence="2" id="KW-0812">Transmembrane</keyword>
<keyword evidence="2" id="KW-0472">Membrane</keyword>
<sequence>MQDFLPCVDGTHACLTAVMTSGNWHGGDLIFTTEEELSPFLISASMSVFQSIGLNGVVVGIITALSSTKTTSIKRIYLYERVHTHYSIPDPVTTEILIRFIGSKPPEAWQWHGGARGAVCCTQPPLITSTLVESRHDIDDQITTDNVSQQHTNTQPTQRLHRRRRRPQFLTSSGRGPLPRSRGRLD</sequence>
<protein>
    <submittedName>
        <fullName evidence="3">Jg16577 protein</fullName>
    </submittedName>
</protein>
<dbReference type="AlphaFoldDB" id="A0A8S4R7V1"/>